<feature type="compositionally biased region" description="Basic and acidic residues" evidence="1">
    <location>
        <begin position="92"/>
        <end position="119"/>
    </location>
</feature>
<name>A0AAW2SR11_9LAMI</name>
<reference evidence="2" key="2">
    <citation type="journal article" date="2024" name="Plant">
        <title>Genomic evolution and insights into agronomic trait innovations of Sesamum species.</title>
        <authorList>
            <person name="Miao H."/>
            <person name="Wang L."/>
            <person name="Qu L."/>
            <person name="Liu H."/>
            <person name="Sun Y."/>
            <person name="Le M."/>
            <person name="Wang Q."/>
            <person name="Wei S."/>
            <person name="Zheng Y."/>
            <person name="Lin W."/>
            <person name="Duan Y."/>
            <person name="Cao H."/>
            <person name="Xiong S."/>
            <person name="Wang X."/>
            <person name="Wei L."/>
            <person name="Li C."/>
            <person name="Ma Q."/>
            <person name="Ju M."/>
            <person name="Zhao R."/>
            <person name="Li G."/>
            <person name="Mu C."/>
            <person name="Tian Q."/>
            <person name="Mei H."/>
            <person name="Zhang T."/>
            <person name="Gao T."/>
            <person name="Zhang H."/>
        </authorList>
    </citation>
    <scope>NUCLEOTIDE SEQUENCE</scope>
    <source>
        <strain evidence="2">KEN1</strain>
    </source>
</reference>
<feature type="compositionally biased region" description="Polar residues" evidence="1">
    <location>
        <begin position="48"/>
        <end position="63"/>
    </location>
</feature>
<organism evidence="2">
    <name type="scientific">Sesamum latifolium</name>
    <dbReference type="NCBI Taxonomy" id="2727402"/>
    <lineage>
        <taxon>Eukaryota</taxon>
        <taxon>Viridiplantae</taxon>
        <taxon>Streptophyta</taxon>
        <taxon>Embryophyta</taxon>
        <taxon>Tracheophyta</taxon>
        <taxon>Spermatophyta</taxon>
        <taxon>Magnoliopsida</taxon>
        <taxon>eudicotyledons</taxon>
        <taxon>Gunneridae</taxon>
        <taxon>Pentapetalae</taxon>
        <taxon>asterids</taxon>
        <taxon>lamiids</taxon>
        <taxon>Lamiales</taxon>
        <taxon>Pedaliaceae</taxon>
        <taxon>Sesamum</taxon>
    </lineage>
</organism>
<accession>A0AAW2SR11</accession>
<sequence>MILIQKYSVSNEDLLPKWNRKIAQSSVSVNAEQQSFKRLKKHQPHEWCSTTDDPNRNSGSNSTESKEVPLGGSRDKSSRGSGIPISIKFKKAPNEEVLSKHGEVHRDQRHQHELGRTMREPPPLEIGPKRLKVRGPSVLGYDGKLN</sequence>
<comment type="caution">
    <text evidence="2">The sequence shown here is derived from an EMBL/GenBank/DDBJ whole genome shotgun (WGS) entry which is preliminary data.</text>
</comment>
<feature type="region of interest" description="Disordered" evidence="1">
    <location>
        <begin position="33"/>
        <end position="146"/>
    </location>
</feature>
<gene>
    <name evidence="2" type="ORF">Slati_4452400</name>
</gene>
<evidence type="ECO:0000313" key="2">
    <source>
        <dbReference type="EMBL" id="KAL0394862.1"/>
    </source>
</evidence>
<reference evidence="2" key="1">
    <citation type="submission" date="2020-06" db="EMBL/GenBank/DDBJ databases">
        <authorList>
            <person name="Li T."/>
            <person name="Hu X."/>
            <person name="Zhang T."/>
            <person name="Song X."/>
            <person name="Zhang H."/>
            <person name="Dai N."/>
            <person name="Sheng W."/>
            <person name="Hou X."/>
            <person name="Wei L."/>
        </authorList>
    </citation>
    <scope>NUCLEOTIDE SEQUENCE</scope>
    <source>
        <strain evidence="2">KEN1</strain>
        <tissue evidence="2">Leaf</tissue>
    </source>
</reference>
<dbReference type="EMBL" id="JACGWN010000016">
    <property type="protein sequence ID" value="KAL0394862.1"/>
    <property type="molecule type" value="Genomic_DNA"/>
</dbReference>
<evidence type="ECO:0000256" key="1">
    <source>
        <dbReference type="SAM" id="MobiDB-lite"/>
    </source>
</evidence>
<protein>
    <submittedName>
        <fullName evidence="2">Uncharacterized protein</fullName>
    </submittedName>
</protein>
<proteinExistence type="predicted"/>
<dbReference type="AlphaFoldDB" id="A0AAW2SR11"/>